<dbReference type="Gene3D" id="1.10.10.10">
    <property type="entry name" value="Winged helix-like DNA-binding domain superfamily/Winged helix DNA-binding domain"/>
    <property type="match status" value="1"/>
</dbReference>
<feature type="domain" description="O-methyltransferase dimerisation" evidence="7">
    <location>
        <begin position="18"/>
        <end position="111"/>
    </location>
</feature>
<feature type="domain" description="O-methyltransferase C-terminal" evidence="6">
    <location>
        <begin position="136"/>
        <end position="337"/>
    </location>
</feature>
<comment type="similarity">
    <text evidence="4">Belongs to the class I-like SAM-binding methyltransferase superfamily. Cation-independent O-methyltransferase family. COMT subfamily.</text>
</comment>
<dbReference type="GO" id="GO:0009813">
    <property type="term" value="P:flavonoid biosynthetic process"/>
    <property type="evidence" value="ECO:0007669"/>
    <property type="project" value="UniProtKB-ARBA"/>
</dbReference>
<sequence length="355" mass="39033">MGSTMEVEKEDASLAFAMQLASASIVPYALKVAVELDLLELMKKKGPDAFVSPAEIAAELPSSRPDTHNKLDRILRLLSCYSIVICSVKTMPDGGVERLYSLAPVSKFFTKNEDGVSLGLSLIMSLDRIPTEAKSHLKDSILDGGNPFEKAHKMSGFEYLGTDPRFNKVFNSAMSGNSTIVMKKLVETYEGFKGIQTLVDVGGGIGASLQIILSKHPKIKGINFDLPHVIQNAPSYAGVENIGGDMFVGVPKGDAIFMKWILHDWGDTHCLKILERCREALSNNGKIIVLESILPEIPSEGLICDFQLDVAMLTFNPGGKERTENEFHALAKRAGFKECRMVCRVAPFWVLEFYK</sequence>
<dbReference type="PANTHER" id="PTHR11746">
    <property type="entry name" value="O-METHYLTRANSFERASE"/>
    <property type="match status" value="1"/>
</dbReference>
<evidence type="ECO:0000256" key="5">
    <source>
        <dbReference type="PIRSR" id="PIRSR005739-1"/>
    </source>
</evidence>
<dbReference type="InterPro" id="IPR012967">
    <property type="entry name" value="COMT_dimerisation"/>
</dbReference>
<keyword evidence="9" id="KW-1185">Reference proteome</keyword>
<dbReference type="InterPro" id="IPR016461">
    <property type="entry name" value="COMT-like"/>
</dbReference>
<dbReference type="InterPro" id="IPR036388">
    <property type="entry name" value="WH-like_DNA-bd_sf"/>
</dbReference>
<protein>
    <submittedName>
        <fullName evidence="8">Caffeic acid 3-O-methyltransferase</fullName>
    </submittedName>
</protein>
<evidence type="ECO:0000313" key="8">
    <source>
        <dbReference type="EMBL" id="KZV37394.1"/>
    </source>
</evidence>
<evidence type="ECO:0000256" key="1">
    <source>
        <dbReference type="ARBA" id="ARBA00022603"/>
    </source>
</evidence>
<gene>
    <name evidence="8" type="ORF">F511_01262</name>
</gene>
<dbReference type="FunFam" id="3.40.50.150:FF:000061">
    <property type="entry name" value="Caffeic acid O-methyltransferase"/>
    <property type="match status" value="1"/>
</dbReference>
<evidence type="ECO:0000259" key="7">
    <source>
        <dbReference type="Pfam" id="PF08100"/>
    </source>
</evidence>
<feature type="active site" description="Proton acceptor" evidence="5">
    <location>
        <position position="263"/>
    </location>
</feature>
<dbReference type="GO" id="GO:0008171">
    <property type="term" value="F:O-methyltransferase activity"/>
    <property type="evidence" value="ECO:0007669"/>
    <property type="project" value="InterPro"/>
</dbReference>
<dbReference type="SUPFAM" id="SSF46785">
    <property type="entry name" value="Winged helix' DNA-binding domain"/>
    <property type="match status" value="1"/>
</dbReference>
<dbReference type="Pfam" id="PF08100">
    <property type="entry name" value="Dimerisation"/>
    <property type="match status" value="1"/>
</dbReference>
<dbReference type="SUPFAM" id="SSF53335">
    <property type="entry name" value="S-adenosyl-L-methionine-dependent methyltransferases"/>
    <property type="match status" value="1"/>
</dbReference>
<proteinExistence type="inferred from homology"/>
<dbReference type="OrthoDB" id="1606438at2759"/>
<dbReference type="PIRSF" id="PIRSF005739">
    <property type="entry name" value="O-mtase"/>
    <property type="match status" value="1"/>
</dbReference>
<dbReference type="InterPro" id="IPR001077">
    <property type="entry name" value="COMT_C"/>
</dbReference>
<accession>A0A2Z7BSN6</accession>
<evidence type="ECO:0000256" key="3">
    <source>
        <dbReference type="ARBA" id="ARBA00022691"/>
    </source>
</evidence>
<dbReference type="Gene3D" id="3.40.50.150">
    <property type="entry name" value="Vaccinia Virus protein VP39"/>
    <property type="match status" value="1"/>
</dbReference>
<evidence type="ECO:0000256" key="4">
    <source>
        <dbReference type="ARBA" id="ARBA00034481"/>
    </source>
</evidence>
<dbReference type="AlphaFoldDB" id="A0A2Z7BSN6"/>
<keyword evidence="3" id="KW-0949">S-adenosyl-L-methionine</keyword>
<evidence type="ECO:0000256" key="2">
    <source>
        <dbReference type="ARBA" id="ARBA00022679"/>
    </source>
</evidence>
<dbReference type="Pfam" id="PF00891">
    <property type="entry name" value="Methyltransf_2"/>
    <property type="match status" value="1"/>
</dbReference>
<dbReference type="Proteomes" id="UP000250235">
    <property type="component" value="Unassembled WGS sequence"/>
</dbReference>
<name>A0A2Z7BSN6_9LAMI</name>
<organism evidence="8 9">
    <name type="scientific">Dorcoceras hygrometricum</name>
    <dbReference type="NCBI Taxonomy" id="472368"/>
    <lineage>
        <taxon>Eukaryota</taxon>
        <taxon>Viridiplantae</taxon>
        <taxon>Streptophyta</taxon>
        <taxon>Embryophyta</taxon>
        <taxon>Tracheophyta</taxon>
        <taxon>Spermatophyta</taxon>
        <taxon>Magnoliopsida</taxon>
        <taxon>eudicotyledons</taxon>
        <taxon>Gunneridae</taxon>
        <taxon>Pentapetalae</taxon>
        <taxon>asterids</taxon>
        <taxon>lamiids</taxon>
        <taxon>Lamiales</taxon>
        <taxon>Gesneriaceae</taxon>
        <taxon>Didymocarpoideae</taxon>
        <taxon>Trichosporeae</taxon>
        <taxon>Loxocarpinae</taxon>
        <taxon>Dorcoceras</taxon>
    </lineage>
</organism>
<dbReference type="GO" id="GO:0008757">
    <property type="term" value="F:S-adenosylmethionine-dependent methyltransferase activity"/>
    <property type="evidence" value="ECO:0007669"/>
    <property type="project" value="UniProtKB-ARBA"/>
</dbReference>
<reference evidence="8 9" key="1">
    <citation type="journal article" date="2015" name="Proc. Natl. Acad. Sci. U.S.A.">
        <title>The resurrection genome of Boea hygrometrica: A blueprint for survival of dehydration.</title>
        <authorList>
            <person name="Xiao L."/>
            <person name="Yang G."/>
            <person name="Zhang L."/>
            <person name="Yang X."/>
            <person name="Zhao S."/>
            <person name="Ji Z."/>
            <person name="Zhou Q."/>
            <person name="Hu M."/>
            <person name="Wang Y."/>
            <person name="Chen M."/>
            <person name="Xu Y."/>
            <person name="Jin H."/>
            <person name="Xiao X."/>
            <person name="Hu G."/>
            <person name="Bao F."/>
            <person name="Hu Y."/>
            <person name="Wan P."/>
            <person name="Li L."/>
            <person name="Deng X."/>
            <person name="Kuang T."/>
            <person name="Xiang C."/>
            <person name="Zhu J.K."/>
            <person name="Oliver M.J."/>
            <person name="He Y."/>
        </authorList>
    </citation>
    <scope>NUCLEOTIDE SEQUENCE [LARGE SCALE GENOMIC DNA]</scope>
    <source>
        <strain evidence="9">cv. XS01</strain>
    </source>
</reference>
<dbReference type="EMBL" id="KV003144">
    <property type="protein sequence ID" value="KZV37394.1"/>
    <property type="molecule type" value="Genomic_DNA"/>
</dbReference>
<dbReference type="PROSITE" id="PS51683">
    <property type="entry name" value="SAM_OMT_II"/>
    <property type="match status" value="1"/>
</dbReference>
<keyword evidence="1 8" id="KW-0489">Methyltransferase</keyword>
<dbReference type="GO" id="GO:0046983">
    <property type="term" value="F:protein dimerization activity"/>
    <property type="evidence" value="ECO:0007669"/>
    <property type="project" value="InterPro"/>
</dbReference>
<evidence type="ECO:0000259" key="6">
    <source>
        <dbReference type="Pfam" id="PF00891"/>
    </source>
</evidence>
<dbReference type="InterPro" id="IPR029063">
    <property type="entry name" value="SAM-dependent_MTases_sf"/>
</dbReference>
<keyword evidence="2 8" id="KW-0808">Transferase</keyword>
<dbReference type="CDD" id="cd02440">
    <property type="entry name" value="AdoMet_MTases"/>
    <property type="match status" value="1"/>
</dbReference>
<dbReference type="InterPro" id="IPR036390">
    <property type="entry name" value="WH_DNA-bd_sf"/>
</dbReference>
<evidence type="ECO:0000313" key="9">
    <source>
        <dbReference type="Proteomes" id="UP000250235"/>
    </source>
</evidence>
<dbReference type="GO" id="GO:0032259">
    <property type="term" value="P:methylation"/>
    <property type="evidence" value="ECO:0007669"/>
    <property type="project" value="UniProtKB-KW"/>
</dbReference>
<dbReference type="FunFam" id="1.10.10.10:FF:000357">
    <property type="entry name" value="Caffeic acid 3-O-methyltransferase"/>
    <property type="match status" value="1"/>
</dbReference>